<dbReference type="Gene3D" id="2.60.40.2620">
    <property type="entry name" value="Fimbrillin-like"/>
    <property type="match status" value="1"/>
</dbReference>
<dbReference type="Pfam" id="PF13004">
    <property type="entry name" value="BACON"/>
    <property type="match status" value="6"/>
</dbReference>
<reference evidence="2 3" key="1">
    <citation type="submission" date="2019-03" db="EMBL/GenBank/DDBJ databases">
        <title>Complete genome assembly of MDR B. fragilis.</title>
        <authorList>
            <person name="Sydenham T.V."/>
            <person name="Hasman H."/>
            <person name="Justesen U.S."/>
        </authorList>
    </citation>
    <scope>NUCLEOTIDE SEQUENCE [LARGE SCALE GENOMIC DNA]</scope>
    <source>
        <strain evidence="2 3">DCMSKEJBY0001B</strain>
        <plasmid evidence="2 3">pBFS01_1</plasmid>
    </source>
</reference>
<name>A0AAE6K949_BACFG</name>
<organism evidence="2 3">
    <name type="scientific">Bacteroides fragilis</name>
    <dbReference type="NCBI Taxonomy" id="817"/>
    <lineage>
        <taxon>Bacteria</taxon>
        <taxon>Pseudomonadati</taxon>
        <taxon>Bacteroidota</taxon>
        <taxon>Bacteroidia</taxon>
        <taxon>Bacteroidales</taxon>
        <taxon>Bacteroidaceae</taxon>
        <taxon>Bacteroides</taxon>
    </lineage>
</organism>
<dbReference type="EMBL" id="CP036547">
    <property type="protein sequence ID" value="QCQ47739.1"/>
    <property type="molecule type" value="Genomic_DNA"/>
</dbReference>
<feature type="domain" description="BACON" evidence="1">
    <location>
        <begin position="521"/>
        <end position="565"/>
    </location>
</feature>
<dbReference type="CDD" id="cd13120">
    <property type="entry name" value="BF2867_like_N"/>
    <property type="match status" value="1"/>
</dbReference>
<sequence>MRYFILTMLSVLLLSCNRDEEDAKQGPKEVIFYQEQTQTRANEVLDFEDGDAIGIYVLDKSSNATLQPVGNYADNKKYVFNSTKKAFVAADLDNLIFNSPDRRLEFYVYYPWYSQITDATALLHVVKGTGREDDFLYAVNSDMDGSQYIPLSFRHLLSKVNVKYTATENRENAQISVHTYTDTKINLAMGEVTTISNKRVDLPLEKVSLPDQLCFKGVIVPQTWKANEKFSTLTYSGGASHPFSFAEDRTFASGEENEVYFMPKMPAYDFTVSPTTLSVPALDKSAHPFVVTSQKSDAINGVKLPNTTVDIAYDLTSKPDWATVANGNIVFSENRVTTPRTGTITFTQTESNLTTSIDVQQAAGVITNNYTFALNDGSATASWTGVAAKGATNTYTIVSIKDIIVNGVKDKSENMSYTASSNANWITVSGSTLTVAENRVASARAGTVTFTQAESGKKITVTVQQVAGIITNDYKFTLSDGSITTSWTGIGAGATSKNFAIVSNKDIIINGTKDRTEDVSYSASSSAGWITVSGSTISVSENRGAARTGTVTFTQAESGKKITVTVQQVAGVVSYNYKFTLNDGSTSASWTGVSASGSSKGYSIVSNKDVLINGTKDRTENVSYSASSSAGWITVSGSTISVSENRGAARTGTVTFTQAESGKRITVTVQQVAGVVSYNYKFTLNDGSTSASWSGISASGSSKGYSIVSNKDVLINGTKDRTENVSYSASSSAGWITVSGSTISVSENRGGTRSGTVTFTQAESGKKITVTVQQSAGVITSNYTFSLSDGSTSASWTSISSSGDSKSYSINSSKDILINGVKDRTENVGYTASSNVSWITVSGSTVTVQENMSTTPRGGVVTFTQSESGKTIKITLLQLKKSSVDIE</sequence>
<dbReference type="InterPro" id="IPR025049">
    <property type="entry name" value="Mfa-like_1"/>
</dbReference>
<gene>
    <name evidence="2" type="ORF">EC80_023375</name>
</gene>
<feature type="domain" description="BACON" evidence="1">
    <location>
        <begin position="417"/>
        <end position="462"/>
    </location>
</feature>
<evidence type="ECO:0000259" key="1">
    <source>
        <dbReference type="Pfam" id="PF13004"/>
    </source>
</evidence>
<dbReference type="InterPro" id="IPR013783">
    <property type="entry name" value="Ig-like_fold"/>
</dbReference>
<proteinExistence type="predicted"/>
<dbReference type="Pfam" id="PF13149">
    <property type="entry name" value="Mfa_like_1"/>
    <property type="match status" value="1"/>
</dbReference>
<protein>
    <recommendedName>
        <fullName evidence="1">BACON domain-containing protein</fullName>
    </recommendedName>
</protein>
<dbReference type="Proteomes" id="UP000036847">
    <property type="component" value="Plasmid pBFS01_1"/>
</dbReference>
<feature type="domain" description="BACON" evidence="1">
    <location>
        <begin position="727"/>
        <end position="774"/>
    </location>
</feature>
<evidence type="ECO:0000313" key="2">
    <source>
        <dbReference type="EMBL" id="QCQ47739.1"/>
    </source>
</evidence>
<dbReference type="PROSITE" id="PS51257">
    <property type="entry name" value="PROKAR_LIPOPROTEIN"/>
    <property type="match status" value="1"/>
</dbReference>
<geneLocation type="plasmid" evidence="2 3">
    <name>pBFS01_1</name>
</geneLocation>
<dbReference type="RefSeq" id="WP_080714482.1">
    <property type="nucleotide sequence ID" value="NZ_CP036547.1"/>
</dbReference>
<feature type="domain" description="BACON" evidence="1">
    <location>
        <begin position="624"/>
        <end position="668"/>
    </location>
</feature>
<dbReference type="AlphaFoldDB" id="A0AAE6K949"/>
<dbReference type="InterPro" id="IPR024361">
    <property type="entry name" value="BACON"/>
</dbReference>
<accession>A0AAE6K949</accession>
<dbReference type="InterPro" id="IPR042278">
    <property type="entry name" value="Mfa-like_1_N"/>
</dbReference>
<feature type="domain" description="BACON" evidence="1">
    <location>
        <begin position="831"/>
        <end position="875"/>
    </location>
</feature>
<keyword evidence="2" id="KW-0614">Plasmid</keyword>
<feature type="domain" description="BACON" evidence="1">
    <location>
        <begin position="316"/>
        <end position="362"/>
    </location>
</feature>
<evidence type="ECO:0000313" key="3">
    <source>
        <dbReference type="Proteomes" id="UP000036847"/>
    </source>
</evidence>
<dbReference type="Gene3D" id="2.60.40.10">
    <property type="entry name" value="Immunoglobulins"/>
    <property type="match status" value="6"/>
</dbReference>